<keyword evidence="1" id="KW-0472">Membrane</keyword>
<keyword evidence="1" id="KW-0812">Transmembrane</keyword>
<sequence length="72" mass="8489">MSYSLFLKQNFISVVFQINLNALLGIAQVYVRTKEYDRALQFYTEILEYYPENAKALNGKYSMLQQIKDIIN</sequence>
<dbReference type="SUPFAM" id="SSF48452">
    <property type="entry name" value="TPR-like"/>
    <property type="match status" value="1"/>
</dbReference>
<protein>
    <submittedName>
        <fullName evidence="2">Uncharacterized protein</fullName>
    </submittedName>
</protein>
<proteinExistence type="predicted"/>
<dbReference type="SMART" id="SM00028">
    <property type="entry name" value="TPR"/>
    <property type="match status" value="1"/>
</dbReference>
<dbReference type="Gene3D" id="1.25.40.10">
    <property type="entry name" value="Tetratricopeptide repeat domain"/>
    <property type="match status" value="1"/>
</dbReference>
<comment type="caution">
    <text evidence="2">The sequence shown here is derived from an EMBL/GenBank/DDBJ whole genome shotgun (WGS) entry which is preliminary data.</text>
</comment>
<keyword evidence="1" id="KW-1133">Transmembrane helix</keyword>
<dbReference type="InterPro" id="IPR011990">
    <property type="entry name" value="TPR-like_helical_dom_sf"/>
</dbReference>
<dbReference type="PROSITE" id="PS50293">
    <property type="entry name" value="TPR_REGION"/>
    <property type="match status" value="1"/>
</dbReference>
<reference evidence="2" key="1">
    <citation type="journal article" date="2014" name="Front. Microbiol.">
        <title>High frequency of phylogenetically diverse reductive dehalogenase-homologous genes in deep subseafloor sedimentary metagenomes.</title>
        <authorList>
            <person name="Kawai M."/>
            <person name="Futagami T."/>
            <person name="Toyoda A."/>
            <person name="Takaki Y."/>
            <person name="Nishi S."/>
            <person name="Hori S."/>
            <person name="Arai W."/>
            <person name="Tsubouchi T."/>
            <person name="Morono Y."/>
            <person name="Uchiyama I."/>
            <person name="Ito T."/>
            <person name="Fujiyama A."/>
            <person name="Inagaki F."/>
            <person name="Takami H."/>
        </authorList>
    </citation>
    <scope>NUCLEOTIDE SEQUENCE</scope>
    <source>
        <strain evidence="2">Expedition CK06-06</strain>
    </source>
</reference>
<dbReference type="AlphaFoldDB" id="X1IV19"/>
<evidence type="ECO:0000256" key="1">
    <source>
        <dbReference type="SAM" id="Phobius"/>
    </source>
</evidence>
<dbReference type="InterPro" id="IPR019734">
    <property type="entry name" value="TPR_rpt"/>
</dbReference>
<feature type="transmembrane region" description="Helical" evidence="1">
    <location>
        <begin position="12"/>
        <end position="31"/>
    </location>
</feature>
<accession>X1IV19</accession>
<name>X1IV19_9ZZZZ</name>
<dbReference type="EMBL" id="BARU01026007">
    <property type="protein sequence ID" value="GAH73105.1"/>
    <property type="molecule type" value="Genomic_DNA"/>
</dbReference>
<evidence type="ECO:0000313" key="2">
    <source>
        <dbReference type="EMBL" id="GAH73105.1"/>
    </source>
</evidence>
<dbReference type="PROSITE" id="PS50005">
    <property type="entry name" value="TPR"/>
    <property type="match status" value="1"/>
</dbReference>
<organism evidence="2">
    <name type="scientific">marine sediment metagenome</name>
    <dbReference type="NCBI Taxonomy" id="412755"/>
    <lineage>
        <taxon>unclassified sequences</taxon>
        <taxon>metagenomes</taxon>
        <taxon>ecological metagenomes</taxon>
    </lineage>
</organism>
<gene>
    <name evidence="2" type="ORF">S03H2_41829</name>
</gene>